<name>A0ABY6TIM4_9PAST</name>
<organism evidence="2 3">
    <name type="scientific">Actinobacillus porcinus</name>
    <dbReference type="NCBI Taxonomy" id="51048"/>
    <lineage>
        <taxon>Bacteria</taxon>
        <taxon>Pseudomonadati</taxon>
        <taxon>Pseudomonadota</taxon>
        <taxon>Gammaproteobacteria</taxon>
        <taxon>Pasteurellales</taxon>
        <taxon>Pasteurellaceae</taxon>
        <taxon>Actinobacillus</taxon>
    </lineage>
</organism>
<keyword evidence="3" id="KW-1185">Reference proteome</keyword>
<dbReference type="EMBL" id="CABFKI010000004">
    <property type="protein sequence ID" value="VTU07241.1"/>
    <property type="molecule type" value="Genomic_DNA"/>
</dbReference>
<evidence type="ECO:0000256" key="1">
    <source>
        <dbReference type="SAM" id="Coils"/>
    </source>
</evidence>
<evidence type="ECO:0000313" key="2">
    <source>
        <dbReference type="EMBL" id="VTU07241.1"/>
    </source>
</evidence>
<proteinExistence type="predicted"/>
<feature type="coiled-coil region" evidence="1">
    <location>
        <begin position="95"/>
        <end position="122"/>
    </location>
</feature>
<accession>A0ABY6TIM4</accession>
<feature type="coiled-coil region" evidence="1">
    <location>
        <begin position="36"/>
        <end position="70"/>
    </location>
</feature>
<sequence length="346" mass="40210">MQKLPTYVVLLTSSILVGCDKYDLKIPQDLQTVEFYTANEEKALKAKKECEQIENEIKQISRSIPKSEQQEFDKYLSQSDYSKFRKNCRNAIDGLDNIKYQKEKAEREQQEAKEQAEKEARKDEIIKYMKNAYASSYEQLPWQDGLSKILSETITSTSHPDSDPAGKFFGYRNEDMSSIDRNMIKKLGNSDIESHIEYGYELALDDKNELALIYSANQLWQKGLAELKAKNYAELAVDESYCKKDKRKYSACDVWRQAISEKRAEIVKNYTLNYDSLKTDYNQCVVQLEDYLKSVNVGKNDTGVPYNILKGIQETEKNIYAKYPCSETEEALRKLNLNFDHYEKLD</sequence>
<comment type="caution">
    <text evidence="2">The sequence shown here is derived from an EMBL/GenBank/DDBJ whole genome shotgun (WGS) entry which is preliminary data.</text>
</comment>
<dbReference type="Proteomes" id="UP000308167">
    <property type="component" value="Unassembled WGS sequence"/>
</dbReference>
<evidence type="ECO:0000313" key="3">
    <source>
        <dbReference type="Proteomes" id="UP000308167"/>
    </source>
</evidence>
<evidence type="ECO:0008006" key="4">
    <source>
        <dbReference type="Google" id="ProtNLM"/>
    </source>
</evidence>
<reference evidence="2 3" key="1">
    <citation type="submission" date="2019-05" db="EMBL/GenBank/DDBJ databases">
        <authorList>
            <consortium name="Pathogen Informatics"/>
        </authorList>
    </citation>
    <scope>NUCLEOTIDE SEQUENCE [LARGE SCALE GENOMIC DNA]</scope>
    <source>
        <strain evidence="2 3">NM319</strain>
    </source>
</reference>
<protein>
    <recommendedName>
        <fullName evidence="4">Lipoprotein</fullName>
    </recommendedName>
</protein>
<keyword evidence="1" id="KW-0175">Coiled coil</keyword>
<dbReference type="RefSeq" id="WP_135709628.1">
    <property type="nucleotide sequence ID" value="NZ_CABFKI010000004.1"/>
</dbReference>
<gene>
    <name evidence="2" type="ORF">SAMEA1410922_00791</name>
</gene>
<dbReference type="GeneID" id="86155190"/>
<dbReference type="PROSITE" id="PS51257">
    <property type="entry name" value="PROKAR_LIPOPROTEIN"/>
    <property type="match status" value="1"/>
</dbReference>